<keyword evidence="4" id="KW-1185">Reference proteome</keyword>
<dbReference type="PANTHER" id="PTHR30344">
    <property type="entry name" value="6-PHOSPHOGLUCONOLACTONASE-RELATED"/>
    <property type="match status" value="1"/>
</dbReference>
<dbReference type="InterPro" id="IPR019405">
    <property type="entry name" value="Lactonase_7-beta_prop"/>
</dbReference>
<proteinExistence type="inferred from homology"/>
<dbReference type="KEGG" id="apre:CNX65_07870"/>
<reference evidence="3" key="1">
    <citation type="submission" date="2017-09" db="EMBL/GenBank/DDBJ databases">
        <title>Complete Genome Sequence of ansamitocin-producing Bacterium Actinosynnema pretiosum X47.</title>
        <authorList>
            <person name="Cao G."/>
            <person name="Zong G."/>
            <person name="Zhong C."/>
            <person name="Fu J."/>
        </authorList>
    </citation>
    <scope>NUCLEOTIDE SEQUENCE [LARGE SCALE GENOMIC DNA]</scope>
    <source>
        <strain evidence="3">X47</strain>
    </source>
</reference>
<dbReference type="EMBL" id="CP023445">
    <property type="protein sequence ID" value="ATE53216.1"/>
    <property type="molecule type" value="Genomic_DNA"/>
</dbReference>
<feature type="region of interest" description="Disordered" evidence="2">
    <location>
        <begin position="119"/>
        <end position="150"/>
    </location>
</feature>
<sequence>MTEAGTGSAAVFLGTYTTWEGGGEGVGLAAYDRAKGVLTHTGVVADVPNPSFLVREGDRLYAVNEQQDGAVTALAIGADGVPVVLNRQSTGGADPCHLVLHEGHLLAANYTSGSVSAHPVLPDGSLGERSDLVRHEGSGPNRDRQEGPHAHQVVVDPTGRFVLAVDLGADAVFTYRLVGGRLEHVATARTHAGAGPRHLAFHPGGRFAYIVNELDSTVTVAACADGVLTPGAVLSTLREELPEGGENHPAEILVSPDGRHAYVSNRGHDSIAVFRVLDDGASLELSALVPAWGAHPRHLAFDPTGALLFAANQNSNTVATFELDEAGLPVPTGTWPTPVPVCVTF</sequence>
<dbReference type="GO" id="GO:0017057">
    <property type="term" value="F:6-phosphogluconolactonase activity"/>
    <property type="evidence" value="ECO:0007669"/>
    <property type="project" value="TreeGrafter"/>
</dbReference>
<evidence type="ECO:0000313" key="3">
    <source>
        <dbReference type="EMBL" id="ATE53216.1"/>
    </source>
</evidence>
<dbReference type="GO" id="GO:0005829">
    <property type="term" value="C:cytosol"/>
    <property type="evidence" value="ECO:0007669"/>
    <property type="project" value="TreeGrafter"/>
</dbReference>
<organism evidence="3 4">
    <name type="scientific">Actinosynnema pretiosum</name>
    <dbReference type="NCBI Taxonomy" id="42197"/>
    <lineage>
        <taxon>Bacteria</taxon>
        <taxon>Bacillati</taxon>
        <taxon>Actinomycetota</taxon>
        <taxon>Actinomycetes</taxon>
        <taxon>Pseudonocardiales</taxon>
        <taxon>Pseudonocardiaceae</taxon>
        <taxon>Actinosynnema</taxon>
    </lineage>
</organism>
<name>A0A290Z2G1_9PSEU</name>
<protein>
    <submittedName>
        <fullName evidence="3">6-phosphogluconolactonase</fullName>
    </submittedName>
</protein>
<dbReference type="SUPFAM" id="SSF51004">
    <property type="entry name" value="C-terminal (heme d1) domain of cytochrome cd1-nitrite reductase"/>
    <property type="match status" value="1"/>
</dbReference>
<gene>
    <name evidence="3" type="ORF">CNX65_07870</name>
</gene>
<dbReference type="Pfam" id="PF10282">
    <property type="entry name" value="Lactonase"/>
    <property type="match status" value="1"/>
</dbReference>
<dbReference type="Gene3D" id="2.130.10.10">
    <property type="entry name" value="YVTN repeat-like/Quinoprotein amine dehydrogenase"/>
    <property type="match status" value="1"/>
</dbReference>
<dbReference type="Proteomes" id="UP000218505">
    <property type="component" value="Chromosome"/>
</dbReference>
<comment type="similarity">
    <text evidence="1">Belongs to the cycloisomerase 2 family.</text>
</comment>
<dbReference type="InterPro" id="IPR050282">
    <property type="entry name" value="Cycloisomerase_2"/>
</dbReference>
<accession>A0A290Z2G1</accession>
<dbReference type="RefSeq" id="WP_096492168.1">
    <property type="nucleotide sequence ID" value="NZ_CP023445.1"/>
</dbReference>
<dbReference type="AlphaFoldDB" id="A0A290Z2G1"/>
<feature type="compositionally biased region" description="Basic and acidic residues" evidence="2">
    <location>
        <begin position="126"/>
        <end position="149"/>
    </location>
</feature>
<evidence type="ECO:0000256" key="2">
    <source>
        <dbReference type="SAM" id="MobiDB-lite"/>
    </source>
</evidence>
<dbReference type="PANTHER" id="PTHR30344:SF1">
    <property type="entry name" value="6-PHOSPHOGLUCONOLACTONASE"/>
    <property type="match status" value="1"/>
</dbReference>
<dbReference type="InterPro" id="IPR015943">
    <property type="entry name" value="WD40/YVTN_repeat-like_dom_sf"/>
</dbReference>
<dbReference type="InterPro" id="IPR011048">
    <property type="entry name" value="Haem_d1_sf"/>
</dbReference>
<evidence type="ECO:0000313" key="4">
    <source>
        <dbReference type="Proteomes" id="UP000218505"/>
    </source>
</evidence>
<evidence type="ECO:0000256" key="1">
    <source>
        <dbReference type="ARBA" id="ARBA00005564"/>
    </source>
</evidence>